<feature type="compositionally biased region" description="Basic and acidic residues" evidence="1">
    <location>
        <begin position="1"/>
        <end position="10"/>
    </location>
</feature>
<keyword evidence="2" id="KW-1133">Transmembrane helix</keyword>
<protein>
    <submittedName>
        <fullName evidence="4">Alpha/beta hydrolase family protein</fullName>
    </submittedName>
</protein>
<feature type="region of interest" description="Disordered" evidence="1">
    <location>
        <begin position="1"/>
        <end position="33"/>
    </location>
</feature>
<dbReference type="SUPFAM" id="SSF53474">
    <property type="entry name" value="alpha/beta-Hydrolases"/>
    <property type="match status" value="1"/>
</dbReference>
<accession>W7XDZ3</accession>
<dbReference type="GeneID" id="24440451"/>
<sequence>MDSVVDKKINSQDSLDSQMSFQQNNSSTSSTLYPPQFISKNEQQTQAAKKVFLEDKNLLFVSNECYFLGEFQCDNITIIREYIQNKEFCNQKIYHTHLKQKYSANLSSQIIIAHGLYETSAHYMETAFILVGLGYEVHLFDFSGFGHSGGKRMNSSCKELQSDFISVYDRLSHSRPIYIIACSIAVPIILSCMILNPQTIKINGFISYSAMISIPLIYNKYNFASNAVLFFLSKLNPVKQMFNY</sequence>
<dbReference type="AlphaFoldDB" id="W7XDZ3"/>
<feature type="transmembrane region" description="Helical" evidence="2">
    <location>
        <begin position="177"/>
        <end position="196"/>
    </location>
</feature>
<organism evidence="4 5">
    <name type="scientific">Tetrahymena thermophila (strain SB210)</name>
    <dbReference type="NCBI Taxonomy" id="312017"/>
    <lineage>
        <taxon>Eukaryota</taxon>
        <taxon>Sar</taxon>
        <taxon>Alveolata</taxon>
        <taxon>Ciliophora</taxon>
        <taxon>Intramacronucleata</taxon>
        <taxon>Oligohymenophorea</taxon>
        <taxon>Hymenostomatida</taxon>
        <taxon>Tetrahymenina</taxon>
        <taxon>Tetrahymenidae</taxon>
        <taxon>Tetrahymena</taxon>
    </lineage>
</organism>
<name>W7XDZ3_TETTS</name>
<dbReference type="Proteomes" id="UP000009168">
    <property type="component" value="Unassembled WGS sequence"/>
</dbReference>
<dbReference type="InterPro" id="IPR029058">
    <property type="entry name" value="AB_hydrolase_fold"/>
</dbReference>
<dbReference type="EMBL" id="GG662485">
    <property type="protein sequence ID" value="EWS72136.1"/>
    <property type="molecule type" value="Genomic_DNA"/>
</dbReference>
<keyword evidence="5" id="KW-1185">Reference proteome</keyword>
<keyword evidence="2" id="KW-0812">Transmembrane</keyword>
<dbReference type="Gene3D" id="3.40.50.1820">
    <property type="entry name" value="alpha/beta hydrolase"/>
    <property type="match status" value="1"/>
</dbReference>
<keyword evidence="2" id="KW-0472">Membrane</keyword>
<dbReference type="InterPro" id="IPR022742">
    <property type="entry name" value="Hydrolase_4"/>
</dbReference>
<feature type="transmembrane region" description="Helical" evidence="2">
    <location>
        <begin position="208"/>
        <end position="232"/>
    </location>
</feature>
<feature type="compositionally biased region" description="Low complexity" evidence="1">
    <location>
        <begin position="17"/>
        <end position="31"/>
    </location>
</feature>
<dbReference type="RefSeq" id="XP_012655329.1">
    <property type="nucleotide sequence ID" value="XM_012799875.1"/>
</dbReference>
<reference evidence="5" key="1">
    <citation type="journal article" date="2006" name="PLoS Biol.">
        <title>Macronuclear genome sequence of the ciliate Tetrahymena thermophila, a model eukaryote.</title>
        <authorList>
            <person name="Eisen J.A."/>
            <person name="Coyne R.S."/>
            <person name="Wu M."/>
            <person name="Wu D."/>
            <person name="Thiagarajan M."/>
            <person name="Wortman J.R."/>
            <person name="Badger J.H."/>
            <person name="Ren Q."/>
            <person name="Amedeo P."/>
            <person name="Jones K.M."/>
            <person name="Tallon L.J."/>
            <person name="Delcher A.L."/>
            <person name="Salzberg S.L."/>
            <person name="Silva J.C."/>
            <person name="Haas B.J."/>
            <person name="Majoros W.H."/>
            <person name="Farzad M."/>
            <person name="Carlton J.M."/>
            <person name="Smith R.K. Jr."/>
            <person name="Garg J."/>
            <person name="Pearlman R.E."/>
            <person name="Karrer K.M."/>
            <person name="Sun L."/>
            <person name="Manning G."/>
            <person name="Elde N.C."/>
            <person name="Turkewitz A.P."/>
            <person name="Asai D.J."/>
            <person name="Wilkes D.E."/>
            <person name="Wang Y."/>
            <person name="Cai H."/>
            <person name="Collins K."/>
            <person name="Stewart B.A."/>
            <person name="Lee S.R."/>
            <person name="Wilamowska K."/>
            <person name="Weinberg Z."/>
            <person name="Ruzzo W.L."/>
            <person name="Wloga D."/>
            <person name="Gaertig J."/>
            <person name="Frankel J."/>
            <person name="Tsao C.-C."/>
            <person name="Gorovsky M.A."/>
            <person name="Keeling P.J."/>
            <person name="Waller R.F."/>
            <person name="Patron N.J."/>
            <person name="Cherry J.M."/>
            <person name="Stover N.A."/>
            <person name="Krieger C.J."/>
            <person name="del Toro C."/>
            <person name="Ryder H.F."/>
            <person name="Williamson S.C."/>
            <person name="Barbeau R.A."/>
            <person name="Hamilton E.P."/>
            <person name="Orias E."/>
        </authorList>
    </citation>
    <scope>NUCLEOTIDE SEQUENCE [LARGE SCALE GENOMIC DNA]</scope>
    <source>
        <strain evidence="5">SB210</strain>
    </source>
</reference>
<keyword evidence="4" id="KW-0378">Hydrolase</keyword>
<dbReference type="Pfam" id="PF12146">
    <property type="entry name" value="Hydrolase_4"/>
    <property type="match status" value="1"/>
</dbReference>
<feature type="domain" description="Serine aminopeptidase S33" evidence="3">
    <location>
        <begin position="108"/>
        <end position="237"/>
    </location>
</feature>
<dbReference type="InParanoid" id="W7XDZ3"/>
<evidence type="ECO:0000313" key="5">
    <source>
        <dbReference type="Proteomes" id="UP000009168"/>
    </source>
</evidence>
<evidence type="ECO:0000259" key="3">
    <source>
        <dbReference type="Pfam" id="PF12146"/>
    </source>
</evidence>
<dbReference type="KEGG" id="tet:TTHERM_000732579"/>
<gene>
    <name evidence="4" type="ORF">TTHERM_000732579</name>
</gene>
<proteinExistence type="predicted"/>
<evidence type="ECO:0000256" key="1">
    <source>
        <dbReference type="SAM" id="MobiDB-lite"/>
    </source>
</evidence>
<evidence type="ECO:0000313" key="4">
    <source>
        <dbReference type="EMBL" id="EWS72136.1"/>
    </source>
</evidence>
<dbReference type="GO" id="GO:0016787">
    <property type="term" value="F:hydrolase activity"/>
    <property type="evidence" value="ECO:0007669"/>
    <property type="project" value="UniProtKB-KW"/>
</dbReference>
<evidence type="ECO:0000256" key="2">
    <source>
        <dbReference type="SAM" id="Phobius"/>
    </source>
</evidence>